<evidence type="ECO:0000256" key="4">
    <source>
        <dbReference type="ARBA" id="ARBA00022679"/>
    </source>
</evidence>
<feature type="transmembrane region" description="Helical" evidence="5">
    <location>
        <begin position="452"/>
        <end position="475"/>
    </location>
</feature>
<dbReference type="RefSeq" id="WP_112427827.1">
    <property type="nucleotide sequence ID" value="NZ_MCIF01000002.1"/>
</dbReference>
<dbReference type="InterPro" id="IPR001173">
    <property type="entry name" value="Glyco_trans_2-like"/>
</dbReference>
<dbReference type="SUPFAM" id="SSF53448">
    <property type="entry name" value="Nucleotide-diphospho-sugar transferases"/>
    <property type="match status" value="1"/>
</dbReference>
<dbReference type="Pfam" id="PF00535">
    <property type="entry name" value="Glycos_transf_2"/>
    <property type="match status" value="1"/>
</dbReference>
<keyword evidence="3" id="KW-0328">Glycosyltransferase</keyword>
<dbReference type="InterPro" id="IPR023981">
    <property type="entry name" value="MftF"/>
</dbReference>
<dbReference type="PANTHER" id="PTHR43179:SF12">
    <property type="entry name" value="GALACTOFURANOSYLTRANSFERASE GLFT2"/>
    <property type="match status" value="1"/>
</dbReference>
<dbReference type="GO" id="GO:0016757">
    <property type="term" value="F:glycosyltransferase activity"/>
    <property type="evidence" value="ECO:0007669"/>
    <property type="project" value="UniProtKB-KW"/>
</dbReference>
<feature type="domain" description="Glycosyltransferase 2-like" evidence="6">
    <location>
        <begin position="104"/>
        <end position="272"/>
    </location>
</feature>
<gene>
    <name evidence="7" type="ORF">A4R35_06910</name>
</gene>
<protein>
    <submittedName>
        <fullName evidence="7">Mycofactocin system glycosyltransferase</fullName>
    </submittedName>
</protein>
<comment type="similarity">
    <text evidence="2">Belongs to the glycosyltransferase 2 family.</text>
</comment>
<accession>A0A328VED0</accession>
<keyword evidence="5" id="KW-1133">Transmembrane helix</keyword>
<dbReference type="AlphaFoldDB" id="A0A328VED0"/>
<organism evidence="7 8">
    <name type="scientific">Thermogemmatispora tikiterensis</name>
    <dbReference type="NCBI Taxonomy" id="1825093"/>
    <lineage>
        <taxon>Bacteria</taxon>
        <taxon>Bacillati</taxon>
        <taxon>Chloroflexota</taxon>
        <taxon>Ktedonobacteria</taxon>
        <taxon>Thermogemmatisporales</taxon>
        <taxon>Thermogemmatisporaceae</taxon>
        <taxon>Thermogemmatispora</taxon>
    </lineage>
</organism>
<keyword evidence="8" id="KW-1185">Reference proteome</keyword>
<comment type="pathway">
    <text evidence="1">Cell wall biogenesis; cell wall polysaccharide biosynthesis.</text>
</comment>
<evidence type="ECO:0000256" key="2">
    <source>
        <dbReference type="ARBA" id="ARBA00006739"/>
    </source>
</evidence>
<feature type="transmembrane region" description="Helical" evidence="5">
    <location>
        <begin position="354"/>
        <end position="373"/>
    </location>
</feature>
<feature type="transmembrane region" description="Helical" evidence="5">
    <location>
        <begin position="495"/>
        <end position="515"/>
    </location>
</feature>
<evidence type="ECO:0000256" key="3">
    <source>
        <dbReference type="ARBA" id="ARBA00022676"/>
    </source>
</evidence>
<keyword evidence="5" id="KW-0812">Transmembrane</keyword>
<keyword evidence="4 7" id="KW-0808">Transferase</keyword>
<evidence type="ECO:0000256" key="1">
    <source>
        <dbReference type="ARBA" id="ARBA00004776"/>
    </source>
</evidence>
<evidence type="ECO:0000313" key="8">
    <source>
        <dbReference type="Proteomes" id="UP000248706"/>
    </source>
</evidence>
<evidence type="ECO:0000256" key="5">
    <source>
        <dbReference type="SAM" id="Phobius"/>
    </source>
</evidence>
<evidence type="ECO:0000313" key="7">
    <source>
        <dbReference type="EMBL" id="RAQ95259.1"/>
    </source>
</evidence>
<dbReference type="Gene3D" id="3.90.550.10">
    <property type="entry name" value="Spore Coat Polysaccharide Biosynthesis Protein SpsA, Chain A"/>
    <property type="match status" value="1"/>
</dbReference>
<evidence type="ECO:0000259" key="6">
    <source>
        <dbReference type="Pfam" id="PF00535"/>
    </source>
</evidence>
<dbReference type="PANTHER" id="PTHR43179">
    <property type="entry name" value="RHAMNOSYLTRANSFERASE WBBL"/>
    <property type="match status" value="1"/>
</dbReference>
<comment type="caution">
    <text evidence="7">The sequence shown here is derived from an EMBL/GenBank/DDBJ whole genome shotgun (WGS) entry which is preliminary data.</text>
</comment>
<reference evidence="7 8" key="1">
    <citation type="submission" date="2016-08" db="EMBL/GenBank/DDBJ databases">
        <title>Analysis of Carbohydrate Active Enzymes in Thermogemmatispora T81 Reveals Carbohydrate Degradation Ability.</title>
        <authorList>
            <person name="Tomazini A."/>
            <person name="Lal S."/>
            <person name="Stott M."/>
            <person name="Henrissat B."/>
            <person name="Polikarpov I."/>
            <person name="Sparling R."/>
            <person name="Levin D.B."/>
        </authorList>
    </citation>
    <scope>NUCLEOTIDE SEQUENCE [LARGE SCALE GENOMIC DNA]</scope>
    <source>
        <strain evidence="7 8">T81</strain>
    </source>
</reference>
<keyword evidence="5" id="KW-0472">Membrane</keyword>
<dbReference type="InterPro" id="IPR029044">
    <property type="entry name" value="Nucleotide-diphossugar_trans"/>
</dbReference>
<sequence>MSPQSYYYPSPGCYRLAPGLCLLEEIDGRPGGLVIASYPLRVLRLGQQAWRLLNLCRQERSSEELVRLSGLAPARVATLCQQLSAKGLLEAGPPLPPRSWPGVSVIVPTCNRVRQLERCLQAILELRYPSQALEIIVADDASRDQTPTLLTRFAPAFASRGVRLHCLRHARRQGAAGARNSGAAAARYDLLAFVDDDCVVTPDWLTTLVPLFSETSVAAVGGQIRAYETGSALGRYEDVRSSLFMGLQPQEVRLSGPLTYLPTACLLVRREAWQALDGFAPLSCGEDVDFCYRLLAQGWRIRYWPAPESVVYHDYRTRLGTFLGTRVRYASAEAVLQQLHPQQRRILLLPPWEASFAALTLGSLWQLITALPLGSLLWTRSQGRQRPSRTGQARLSLLLAFPALLLPGASTWRRHQAARLARLPLTAWQIWQATLRSYLAYTYHLCRHLTRYYTLALLAAGLLFPPLLVLVGLLQAVVVGVDYARLRPRLSLPAFALYSLLEDCAYALGLLLGCWRQRTWRPLLAVIEWKNATVTQLAQPSEPGPPSLPSRDQR</sequence>
<proteinExistence type="inferred from homology"/>
<name>A0A328VED0_9CHLR</name>
<dbReference type="Proteomes" id="UP000248706">
    <property type="component" value="Unassembled WGS sequence"/>
</dbReference>
<dbReference type="NCBIfam" id="TIGR03965">
    <property type="entry name" value="mycofact_glyco"/>
    <property type="match status" value="1"/>
</dbReference>
<dbReference type="EMBL" id="MCIF01000002">
    <property type="protein sequence ID" value="RAQ95259.1"/>
    <property type="molecule type" value="Genomic_DNA"/>
</dbReference>